<feature type="compositionally biased region" description="Basic residues" evidence="1">
    <location>
        <begin position="66"/>
        <end position="75"/>
    </location>
</feature>
<feature type="non-terminal residue" evidence="2">
    <location>
        <position position="1"/>
    </location>
</feature>
<accession>A0A6J4UK49</accession>
<name>A0A6J4UK49_9BACT</name>
<evidence type="ECO:0000256" key="1">
    <source>
        <dbReference type="SAM" id="MobiDB-lite"/>
    </source>
</evidence>
<reference evidence="2" key="1">
    <citation type="submission" date="2020-02" db="EMBL/GenBank/DDBJ databases">
        <authorList>
            <person name="Meier V. D."/>
        </authorList>
    </citation>
    <scope>NUCLEOTIDE SEQUENCE</scope>
    <source>
        <strain evidence="2">AVDCRST_MAG88</strain>
    </source>
</reference>
<feature type="non-terminal residue" evidence="2">
    <location>
        <position position="94"/>
    </location>
</feature>
<organism evidence="2">
    <name type="scientific">uncultured Thermomicrobiales bacterium</name>
    <dbReference type="NCBI Taxonomy" id="1645740"/>
    <lineage>
        <taxon>Bacteria</taxon>
        <taxon>Pseudomonadati</taxon>
        <taxon>Thermomicrobiota</taxon>
        <taxon>Thermomicrobia</taxon>
        <taxon>Thermomicrobiales</taxon>
        <taxon>environmental samples</taxon>
    </lineage>
</organism>
<protein>
    <submittedName>
        <fullName evidence="2">Uncharacterized protein</fullName>
    </submittedName>
</protein>
<proteinExistence type="predicted"/>
<feature type="compositionally biased region" description="Low complexity" evidence="1">
    <location>
        <begin position="1"/>
        <end position="17"/>
    </location>
</feature>
<evidence type="ECO:0000313" key="2">
    <source>
        <dbReference type="EMBL" id="CAA9549617.1"/>
    </source>
</evidence>
<feature type="compositionally biased region" description="Low complexity" evidence="1">
    <location>
        <begin position="30"/>
        <end position="49"/>
    </location>
</feature>
<dbReference type="AlphaFoldDB" id="A0A6J4UK49"/>
<sequence>DRPCSGADALGAGSAASPRADVSGTDAARARTLARPLAASARLARQQSGGRAGARGPHHRELARGIRPRRPRRPGLRADGRPPPALDPDAQAGL</sequence>
<gene>
    <name evidence="2" type="ORF">AVDCRST_MAG88-669</name>
</gene>
<dbReference type="EMBL" id="CADCWM010000236">
    <property type="protein sequence ID" value="CAA9549617.1"/>
    <property type="molecule type" value="Genomic_DNA"/>
</dbReference>
<feature type="region of interest" description="Disordered" evidence="1">
    <location>
        <begin position="1"/>
        <end position="94"/>
    </location>
</feature>